<proteinExistence type="inferred from homology"/>
<evidence type="ECO:0000313" key="4">
    <source>
        <dbReference type="Proteomes" id="UP000007797"/>
    </source>
</evidence>
<dbReference type="InterPro" id="IPR037518">
    <property type="entry name" value="MPN"/>
</dbReference>
<dbReference type="OrthoDB" id="194468at2759"/>
<dbReference type="PANTHER" id="PTHR12941:SF10">
    <property type="entry name" value="ER MEMBRANE PROTEIN COMPLEX SUBUNIT 8_9 HOMOLOG"/>
    <property type="match status" value="1"/>
</dbReference>
<dbReference type="AlphaFoldDB" id="F4PPA7"/>
<dbReference type="EMBL" id="GL883009">
    <property type="protein sequence ID" value="EGG22220.1"/>
    <property type="molecule type" value="Genomic_DNA"/>
</dbReference>
<evidence type="ECO:0000256" key="1">
    <source>
        <dbReference type="ARBA" id="ARBA00007461"/>
    </source>
</evidence>
<dbReference type="GeneID" id="14874721"/>
<gene>
    <name evidence="3" type="ORF">DFA_04338</name>
</gene>
<dbReference type="PROSITE" id="PS50249">
    <property type="entry name" value="MPN"/>
    <property type="match status" value="1"/>
</dbReference>
<dbReference type="Gene3D" id="3.40.140.10">
    <property type="entry name" value="Cytidine Deaminase, domain 2"/>
    <property type="match status" value="1"/>
</dbReference>
<reference evidence="4" key="1">
    <citation type="journal article" date="2011" name="Genome Res.">
        <title>Phylogeny-wide analysis of social amoeba genomes highlights ancient origins for complex intercellular communication.</title>
        <authorList>
            <person name="Heidel A.J."/>
            <person name="Lawal H.M."/>
            <person name="Felder M."/>
            <person name="Schilde C."/>
            <person name="Helps N.R."/>
            <person name="Tunggal B."/>
            <person name="Rivero F."/>
            <person name="John U."/>
            <person name="Schleicher M."/>
            <person name="Eichinger L."/>
            <person name="Platzer M."/>
            <person name="Noegel A.A."/>
            <person name="Schaap P."/>
            <person name="Gloeckner G."/>
        </authorList>
    </citation>
    <scope>NUCLEOTIDE SEQUENCE [LARGE SCALE GENOMIC DNA]</scope>
    <source>
        <strain evidence="4">SH3</strain>
    </source>
</reference>
<dbReference type="PANTHER" id="PTHR12941">
    <property type="entry name" value="ER MEMBRANE PROTEIN COMPLEX"/>
    <property type="match status" value="1"/>
</dbReference>
<name>F4PPA7_CACFS</name>
<dbReference type="KEGG" id="dfa:DFA_04338"/>
<dbReference type="Proteomes" id="UP000007797">
    <property type="component" value="Unassembled WGS sequence"/>
</dbReference>
<dbReference type="OMA" id="PHCAING"/>
<dbReference type="Pfam" id="PF03665">
    <property type="entry name" value="UPF0172"/>
    <property type="match status" value="1"/>
</dbReference>
<protein>
    <submittedName>
        <fullName evidence="3">UPF0172 protein</fullName>
    </submittedName>
</protein>
<keyword evidence="4" id="KW-1185">Reference proteome</keyword>
<feature type="domain" description="MPN" evidence="2">
    <location>
        <begin position="7"/>
        <end position="137"/>
    </location>
</feature>
<dbReference type="InterPro" id="IPR005366">
    <property type="entry name" value="EMC8/9"/>
</dbReference>
<dbReference type="CDD" id="cd08060">
    <property type="entry name" value="MPN_UPF0172"/>
    <property type="match status" value="1"/>
</dbReference>
<dbReference type="GO" id="GO:0072546">
    <property type="term" value="C:EMC complex"/>
    <property type="evidence" value="ECO:0007669"/>
    <property type="project" value="InterPro"/>
</dbReference>
<accession>F4PPA7</accession>
<evidence type="ECO:0000313" key="3">
    <source>
        <dbReference type="EMBL" id="EGG22220.1"/>
    </source>
</evidence>
<organism evidence="3 4">
    <name type="scientific">Cavenderia fasciculata</name>
    <name type="common">Slime mold</name>
    <name type="synonym">Dictyostelium fasciculatum</name>
    <dbReference type="NCBI Taxonomy" id="261658"/>
    <lineage>
        <taxon>Eukaryota</taxon>
        <taxon>Amoebozoa</taxon>
        <taxon>Evosea</taxon>
        <taxon>Eumycetozoa</taxon>
        <taxon>Dictyostelia</taxon>
        <taxon>Acytosteliales</taxon>
        <taxon>Cavenderiaceae</taxon>
        <taxon>Cavenderia</taxon>
    </lineage>
</organism>
<dbReference type="RefSeq" id="XP_004360071.1">
    <property type="nucleotide sequence ID" value="XM_004360014.1"/>
</dbReference>
<comment type="similarity">
    <text evidence="1">Belongs to the EMC8/EMC9 family.</text>
</comment>
<dbReference type="STRING" id="1054147.F4PPA7"/>
<evidence type="ECO:0000259" key="2">
    <source>
        <dbReference type="PROSITE" id="PS50249"/>
    </source>
</evidence>
<sequence length="190" mass="21524">MGGHKNIEVTIEAFKKIHSHSFKYLESAVNGILLGTVQKDSSIIVNDIIPLFHNGTLLPMFEVAMIQIEEYCKVNQIDMVGYYHITDNLSEKEVDPMAKKILEKLSNELHTFCFITIVELDNDNQSGLISLSSNGNSLAKQQDVKVVGQPSFDTLKQTLKQILTEHKETKLNDFEDYLSNPTLDWLNKPL</sequence>